<dbReference type="GO" id="GO:0003677">
    <property type="term" value="F:DNA binding"/>
    <property type="evidence" value="ECO:0007669"/>
    <property type="project" value="InterPro"/>
</dbReference>
<evidence type="ECO:0000259" key="1">
    <source>
        <dbReference type="PROSITE" id="PS51736"/>
    </source>
</evidence>
<dbReference type="KEGG" id="pacp:FAZ97_09280"/>
<dbReference type="SUPFAM" id="SSF53041">
    <property type="entry name" value="Resolvase-like"/>
    <property type="match status" value="1"/>
</dbReference>
<keyword evidence="4" id="KW-1185">Reference proteome</keyword>
<evidence type="ECO:0000313" key="4">
    <source>
        <dbReference type="Proteomes" id="UP000434209"/>
    </source>
</evidence>
<organism evidence="3 4">
    <name type="scientific">Paraburkholderia acidiphila</name>
    <dbReference type="NCBI Taxonomy" id="2571747"/>
    <lineage>
        <taxon>Bacteria</taxon>
        <taxon>Pseudomonadati</taxon>
        <taxon>Pseudomonadota</taxon>
        <taxon>Betaproteobacteria</taxon>
        <taxon>Burkholderiales</taxon>
        <taxon>Burkholderiaceae</taxon>
        <taxon>Paraburkholderia</taxon>
    </lineage>
</organism>
<dbReference type="PROSITE" id="PS51736">
    <property type="entry name" value="RECOMBINASES_3"/>
    <property type="match status" value="1"/>
</dbReference>
<dbReference type="GO" id="GO:0000150">
    <property type="term" value="F:DNA strand exchange activity"/>
    <property type="evidence" value="ECO:0007669"/>
    <property type="project" value="InterPro"/>
</dbReference>
<reference evidence="3 4" key="1">
    <citation type="submission" date="2019-12" db="EMBL/GenBank/DDBJ databases">
        <title>Paraburkholderia acidiphila 7Q-K02 sp. nov and Paraburkholderia acidisoli DHF22 sp. nov., two strains isolated from forest soil.</title>
        <authorList>
            <person name="Gao Z."/>
            <person name="Qiu L."/>
        </authorList>
    </citation>
    <scope>NUCLEOTIDE SEQUENCE [LARGE SCALE GENOMIC DNA]</scope>
    <source>
        <strain evidence="3 4">7Q-K02</strain>
    </source>
</reference>
<protein>
    <submittedName>
        <fullName evidence="3">Recombinase family protein</fullName>
    </submittedName>
</protein>
<dbReference type="FunFam" id="3.40.50.1390:FF:000008">
    <property type="entry name" value="DNA recombinase"/>
    <property type="match status" value="1"/>
</dbReference>
<dbReference type="InterPro" id="IPR041025">
    <property type="entry name" value="HNH_repeat"/>
</dbReference>
<dbReference type="CDD" id="cd00338">
    <property type="entry name" value="Ser_Recombinase"/>
    <property type="match status" value="1"/>
</dbReference>
<proteinExistence type="predicted"/>
<dbReference type="SMART" id="SM00857">
    <property type="entry name" value="Resolvase"/>
    <property type="match status" value="1"/>
</dbReference>
<dbReference type="AlphaFoldDB" id="A0A7Z2G4R7"/>
<dbReference type="PANTHER" id="PTHR30461">
    <property type="entry name" value="DNA-INVERTASE FROM LAMBDOID PROPHAGE"/>
    <property type="match status" value="1"/>
</dbReference>
<dbReference type="Pfam" id="PF18780">
    <property type="entry name" value="HNH_repeat"/>
    <property type="match status" value="1"/>
</dbReference>
<dbReference type="PANTHER" id="PTHR30461:SF23">
    <property type="entry name" value="DNA RECOMBINASE-RELATED"/>
    <property type="match status" value="1"/>
</dbReference>
<gene>
    <name evidence="3" type="ORF">FAZ97_09280</name>
</gene>
<dbReference type="Gene3D" id="3.90.1750.20">
    <property type="entry name" value="Putative Large Serine Recombinase, Chain B, Domain 2"/>
    <property type="match status" value="1"/>
</dbReference>
<name>A0A7Z2G4R7_9BURK</name>
<feature type="domain" description="Resolvase/invertase-type recombinase catalytic" evidence="1">
    <location>
        <begin position="26"/>
        <end position="176"/>
    </location>
</feature>
<dbReference type="Pfam" id="PF07508">
    <property type="entry name" value="Recombinase"/>
    <property type="match status" value="1"/>
</dbReference>
<dbReference type="Proteomes" id="UP000434209">
    <property type="component" value="Chromosome 1"/>
</dbReference>
<sequence>MTKAPASIGKGLVNNTLPPVVSQCVRAAQYIRMSTDYQQYSTENQRRAIAEFAALHHIEIVATYEDAGKSGLSIRGRAGLQRLLLDVHRPEREFNVVLVYDVSRWGRFLDADESAHYEFLCRQAGVDVIYCGEVFENDGSTASALLKTIKRAMASEYSRELSAKVFAGQCRLAELGFWQGSEAGYGLQRILVDSARQPKGPLIHGERKSLQTDHVIIAPGDAGEVALVQRIFDWYVRGRVGPCRIAARLNAFGLRNGRGLPWNPQMVGSLLRNEKYAGTNLYGRKSSKLTGPWQSNPESEWVRTPNAFSPIVGSETFDAASAIRRARTRFLSDEELLDRLRRFAQSRKSINQREIDLARALPAGQTYKRRFGSVLNAYERVGYAARCHGMSPETFRATRQALHACVDRVAEALRAAGRVLSVSAGHDSITVERELQVRFVVRLVRYYDCRNPRWRVRWPLCSQPDLLVVSRMDSAFSSPIDLFVFPRGSLPPGREVAMTLGRPDDSHLDVFRYSDERILLELTARSRLEDCHGHQDSPND</sequence>
<feature type="domain" description="Recombinase" evidence="2">
    <location>
        <begin position="198"/>
        <end position="330"/>
    </location>
</feature>
<dbReference type="EMBL" id="CP046909">
    <property type="protein sequence ID" value="QGZ55094.1"/>
    <property type="molecule type" value="Genomic_DNA"/>
</dbReference>
<dbReference type="InterPro" id="IPR050639">
    <property type="entry name" value="SSR_resolvase"/>
</dbReference>
<accession>A0A7Z2G4R7</accession>
<dbReference type="InterPro" id="IPR036162">
    <property type="entry name" value="Resolvase-like_N_sf"/>
</dbReference>
<dbReference type="PROSITE" id="PS51737">
    <property type="entry name" value="RECOMBINASE_DNA_BIND"/>
    <property type="match status" value="1"/>
</dbReference>
<dbReference type="InterPro" id="IPR006119">
    <property type="entry name" value="Resolv_N"/>
</dbReference>
<dbReference type="InterPro" id="IPR011109">
    <property type="entry name" value="DNA_bind_recombinase_dom"/>
</dbReference>
<dbReference type="InterPro" id="IPR038109">
    <property type="entry name" value="DNA_bind_recomb_sf"/>
</dbReference>
<dbReference type="Gene3D" id="3.40.50.1390">
    <property type="entry name" value="Resolvase, N-terminal catalytic domain"/>
    <property type="match status" value="1"/>
</dbReference>
<evidence type="ECO:0000313" key="3">
    <source>
        <dbReference type="EMBL" id="QGZ55094.1"/>
    </source>
</evidence>
<evidence type="ECO:0000259" key="2">
    <source>
        <dbReference type="PROSITE" id="PS51737"/>
    </source>
</evidence>
<dbReference type="Pfam" id="PF00239">
    <property type="entry name" value="Resolvase"/>
    <property type="match status" value="1"/>
</dbReference>